<evidence type="ECO:0000259" key="1">
    <source>
        <dbReference type="Pfam" id="PF03118"/>
    </source>
</evidence>
<name>A0ABU9D9F1_9PROT</name>
<dbReference type="Pfam" id="PF03118">
    <property type="entry name" value="RNA_pol_A_CTD"/>
    <property type="match status" value="1"/>
</dbReference>
<dbReference type="PANTHER" id="PTHR30603:SF47">
    <property type="entry name" value="RNA POLYMERASE SIGMA FACTOR SIGD, CHLOROPLASTIC"/>
    <property type="match status" value="1"/>
</dbReference>
<dbReference type="InterPro" id="IPR000943">
    <property type="entry name" value="RNA_pol_sigma70"/>
</dbReference>
<dbReference type="Pfam" id="PF04545">
    <property type="entry name" value="Sigma70_r4"/>
    <property type="match status" value="1"/>
</dbReference>
<evidence type="ECO:0000313" key="3">
    <source>
        <dbReference type="EMBL" id="MEK8090156.1"/>
    </source>
</evidence>
<dbReference type="Gene3D" id="1.10.150.20">
    <property type="entry name" value="5' to 3' exonuclease, C-terminal subdomain"/>
    <property type="match status" value="1"/>
</dbReference>
<dbReference type="InterPro" id="IPR050239">
    <property type="entry name" value="Sigma-70_RNA_pol_init_factors"/>
</dbReference>
<evidence type="ECO:0000313" key="4">
    <source>
        <dbReference type="Proteomes" id="UP001446205"/>
    </source>
</evidence>
<protein>
    <submittedName>
        <fullName evidence="3">Sigma factor-like helix-turn-helix DNA-binding protein</fullName>
    </submittedName>
</protein>
<organism evidence="3 4">
    <name type="scientific">Thermithiobacillus plumbiphilus</name>
    <dbReference type="NCBI Taxonomy" id="1729899"/>
    <lineage>
        <taxon>Bacteria</taxon>
        <taxon>Pseudomonadati</taxon>
        <taxon>Pseudomonadota</taxon>
        <taxon>Acidithiobacillia</taxon>
        <taxon>Acidithiobacillales</taxon>
        <taxon>Thermithiobacillaceae</taxon>
        <taxon>Thermithiobacillus</taxon>
    </lineage>
</organism>
<dbReference type="EMBL" id="JBBPCO010000010">
    <property type="protein sequence ID" value="MEK8090156.1"/>
    <property type="molecule type" value="Genomic_DNA"/>
</dbReference>
<dbReference type="InterPro" id="IPR013324">
    <property type="entry name" value="RNA_pol_sigma_r3/r4-like"/>
</dbReference>
<feature type="domain" description="RNA polymerase alpha subunit C-terminal" evidence="1">
    <location>
        <begin position="210"/>
        <end position="262"/>
    </location>
</feature>
<evidence type="ECO:0000259" key="2">
    <source>
        <dbReference type="Pfam" id="PF04545"/>
    </source>
</evidence>
<comment type="caution">
    <text evidence="3">The sequence shown here is derived from an EMBL/GenBank/DDBJ whole genome shotgun (WGS) entry which is preliminary data.</text>
</comment>
<dbReference type="SUPFAM" id="SSF47789">
    <property type="entry name" value="C-terminal domain of RNA polymerase alpha subunit"/>
    <property type="match status" value="1"/>
</dbReference>
<dbReference type="InterPro" id="IPR007630">
    <property type="entry name" value="RNA_pol_sigma70_r4"/>
</dbReference>
<proteinExistence type="predicted"/>
<feature type="domain" description="RNA polymerase sigma-70 region 4" evidence="2">
    <location>
        <begin position="329"/>
        <end position="378"/>
    </location>
</feature>
<dbReference type="PANTHER" id="PTHR30603">
    <property type="entry name" value="RNA POLYMERASE SIGMA FACTOR RPO"/>
    <property type="match status" value="1"/>
</dbReference>
<dbReference type="Gene3D" id="1.10.10.10">
    <property type="entry name" value="Winged helix-like DNA-binding domain superfamily/Winged helix DNA-binding domain"/>
    <property type="match status" value="1"/>
</dbReference>
<dbReference type="InterPro" id="IPR011260">
    <property type="entry name" value="RNAP_asu_C"/>
</dbReference>
<dbReference type="RefSeq" id="WP_341371213.1">
    <property type="nucleotide sequence ID" value="NZ_JBBPCO010000010.1"/>
</dbReference>
<accession>A0ABU9D9F1</accession>
<sequence>MIHLLAYLLVRRPDGSWSVSSHRNLEGMMEEWDSVRAINDKSSAIIHVGFWRPDTSIFETACLRDEGKVFLTGAARFALPSSYRSSSNPVLTEDGLPIYLALSGWGYVIEEDPTLHADQIPVMPMLAPPDRIPSCPIDWIKTLEEDDPDLFSECAKLFILSEALYEKRESLMPPTSRNRLAGYRFKQFFGHPPSRDNMVDGLKFAPPWILQMPVNTLNFPVRVRNRMAAVGANIVSDIARIGAAGLMRIDNLGRKSLMDISVAIFEAFEQGSTYCASTGFLQGELLEMTPPAEPKQGKAPKILDKVCLEATPMANSLEPQSFRDGLQAALSLLSEREASVLQQRMGIGGSRKTLEEIAKSYSLTRERVRQIESKAASKIIARMPMWVGSFRSSLVRMLDGRETPLPLLGLDILDSWFAGIETLFWPFEYSIGHLIEPPEFDIIRIAGQAYVSRLRQDEWDEAVRAAKTLLSTCAKSKSYTPESEVRLLVECQLVGKGEELRQMLWEVATSQAHFSVGPLGERLLVSFGMSAESVVEAILLGSDTPLHYSEIAKRCVRRGHNFDLRRAHNAAANVGFLLGRGIYGLEKHIELSKGEQERILAEVEDMLSEAPGRQWHAGEICDALEARSLDFEGRLSKYDLNVILGSSTTLAYLGRMVWVARTHHALGTADRMNIWQKIVILVQQHGSPMHASDIREIISRDRGLASFFQIHQADPLIRVGENEWGILWRDIPFDEIQANAIVDEMISILDKNGFGIHLSEIISSLTVNHALAAKANPILLVALATRSELVKSGKGGYIYLTEWEGPRRLTIGEAVERAFDTFTDGVLAADVANKASELLGREVANNAASSVLMKIGTYNLEKGLWFHYEESAEALEDPTDVVMGESYPPPLVYRS</sequence>
<dbReference type="InterPro" id="IPR036388">
    <property type="entry name" value="WH-like_DNA-bd_sf"/>
</dbReference>
<keyword evidence="4" id="KW-1185">Reference proteome</keyword>
<dbReference type="CDD" id="cd06171">
    <property type="entry name" value="Sigma70_r4"/>
    <property type="match status" value="1"/>
</dbReference>
<gene>
    <name evidence="3" type="ORF">WOB96_10325</name>
</gene>
<dbReference type="PRINTS" id="PR00046">
    <property type="entry name" value="SIGMA70FCT"/>
</dbReference>
<dbReference type="SUPFAM" id="SSF88659">
    <property type="entry name" value="Sigma3 and sigma4 domains of RNA polymerase sigma factors"/>
    <property type="match status" value="1"/>
</dbReference>
<reference evidence="3 4" key="1">
    <citation type="submission" date="2024-04" db="EMBL/GenBank/DDBJ databases">
        <authorList>
            <person name="Abashina T."/>
            <person name="Shaikin A."/>
        </authorList>
    </citation>
    <scope>NUCLEOTIDE SEQUENCE [LARGE SCALE GENOMIC DNA]</scope>
    <source>
        <strain evidence="3 4">AAFK</strain>
    </source>
</reference>
<dbReference type="Proteomes" id="UP001446205">
    <property type="component" value="Unassembled WGS sequence"/>
</dbReference>